<feature type="compositionally biased region" description="Basic and acidic residues" evidence="1">
    <location>
        <begin position="503"/>
        <end position="518"/>
    </location>
</feature>
<evidence type="ECO:0000256" key="1">
    <source>
        <dbReference type="SAM" id="MobiDB-lite"/>
    </source>
</evidence>
<evidence type="ECO:0000313" key="3">
    <source>
        <dbReference type="Proteomes" id="UP001556367"/>
    </source>
</evidence>
<evidence type="ECO:0000313" key="2">
    <source>
        <dbReference type="EMBL" id="KAL0960523.1"/>
    </source>
</evidence>
<keyword evidence="3" id="KW-1185">Reference proteome</keyword>
<feature type="region of interest" description="Disordered" evidence="1">
    <location>
        <begin position="503"/>
        <end position="532"/>
    </location>
</feature>
<reference evidence="3" key="1">
    <citation type="submission" date="2024-06" db="EMBL/GenBank/DDBJ databases">
        <title>Multi-omics analyses provide insights into the biosynthesis of the anticancer antibiotic pleurotin in Hohenbuehelia grisea.</title>
        <authorList>
            <person name="Weaver J.A."/>
            <person name="Alberti F."/>
        </authorList>
    </citation>
    <scope>NUCLEOTIDE SEQUENCE [LARGE SCALE GENOMIC DNA]</scope>
    <source>
        <strain evidence="3">T-177</strain>
    </source>
</reference>
<sequence>MYVFLSFQSVPVQIKGPPSGPVLHRLCLFISSSPSHSTLHCLRPMSHNRRLSLNDLLSLESSSAGIGLQFSSDATQPLSVNPATQMAPRARFSDGDVSLSLHDFLVSFKYQQLDICPNNPPAPRSPRLVELAVPIELQLEELVEFPSLAEYAVDLVGETSFRNHRLSSTELSDLESGPRAHAINYPEIKCEGDSQHYYRGVFAFLVAFALNIADPGTKFSAREGTITPGNQNIPYGLHATTDILYLPARAPVEMKLPECLDSTTSQVLFGKIANRDVIWDKDPSVPGGIFHVVWPGPEDSLSVDIQGILQVYCQLVEEGRYFGFVSSYDHHLFVYRHPNHPKRLYVSRTYASAVDASVPKASALYTSVCFLKVASDVALQQGFHDHIQSMDGKLCRAPLTNPPNIYPGRKVSTSCVDTVNFPVPPGASPLITARPNRYPKRAAKATTNIKITLSAVKDLVSSTNSNLDNVNPRDVQFNYKVLSALRDERRTQSKPLFANKIKLERLAKEKERERERKKAASSAKTPRPPFRP</sequence>
<comment type="caution">
    <text evidence="2">The sequence shown here is derived from an EMBL/GenBank/DDBJ whole genome shotgun (WGS) entry which is preliminary data.</text>
</comment>
<dbReference type="Proteomes" id="UP001556367">
    <property type="component" value="Unassembled WGS sequence"/>
</dbReference>
<proteinExistence type="predicted"/>
<organism evidence="2 3">
    <name type="scientific">Hohenbuehelia grisea</name>
    <dbReference type="NCBI Taxonomy" id="104357"/>
    <lineage>
        <taxon>Eukaryota</taxon>
        <taxon>Fungi</taxon>
        <taxon>Dikarya</taxon>
        <taxon>Basidiomycota</taxon>
        <taxon>Agaricomycotina</taxon>
        <taxon>Agaricomycetes</taxon>
        <taxon>Agaricomycetidae</taxon>
        <taxon>Agaricales</taxon>
        <taxon>Pleurotineae</taxon>
        <taxon>Pleurotaceae</taxon>
        <taxon>Hohenbuehelia</taxon>
    </lineage>
</organism>
<name>A0ABR3JZH1_9AGAR</name>
<accession>A0ABR3JZH1</accession>
<dbReference type="EMBL" id="JASNQZ010000001">
    <property type="protein sequence ID" value="KAL0960523.1"/>
    <property type="molecule type" value="Genomic_DNA"/>
</dbReference>
<gene>
    <name evidence="2" type="ORF">HGRIS_005560</name>
</gene>
<protein>
    <submittedName>
        <fullName evidence="2">Uncharacterized protein</fullName>
    </submittedName>
</protein>